<dbReference type="PROSITE" id="PS51819">
    <property type="entry name" value="VOC"/>
    <property type="match status" value="1"/>
</dbReference>
<dbReference type="Gene3D" id="3.10.180.10">
    <property type="entry name" value="2,3-Dihydroxybiphenyl 1,2-Dioxygenase, domain 1"/>
    <property type="match status" value="1"/>
</dbReference>
<reference evidence="2 3" key="1">
    <citation type="journal article" date="2016" name="Nat. Commun.">
        <title>Thousands of microbial genomes shed light on interconnected biogeochemical processes in an aquifer system.</title>
        <authorList>
            <person name="Anantharaman K."/>
            <person name="Brown C.T."/>
            <person name="Hug L.A."/>
            <person name="Sharon I."/>
            <person name="Castelle C.J."/>
            <person name="Probst A.J."/>
            <person name="Thomas B.C."/>
            <person name="Singh A."/>
            <person name="Wilkins M.J."/>
            <person name="Karaoz U."/>
            <person name="Brodie E.L."/>
            <person name="Williams K.H."/>
            <person name="Hubbard S.S."/>
            <person name="Banfield J.F."/>
        </authorList>
    </citation>
    <scope>NUCLEOTIDE SEQUENCE [LARGE SCALE GENOMIC DNA]</scope>
</reference>
<evidence type="ECO:0000259" key="1">
    <source>
        <dbReference type="PROSITE" id="PS51819"/>
    </source>
</evidence>
<sequence length="118" mass="13076">MDISDRKSSFAGKATGIPNAHLKIAYLKGENCYLELVEYVNPKGKKLNSATNNIGSAHICFEVNDFLNFIVRFKLQGGLIISDPLVIPAGPNKGRYMVYAKDPDGNNIEFISSRKVRK</sequence>
<proteinExistence type="predicted"/>
<dbReference type="SUPFAM" id="SSF54593">
    <property type="entry name" value="Glyoxalase/Bleomycin resistance protein/Dihydroxybiphenyl dioxygenase"/>
    <property type="match status" value="1"/>
</dbReference>
<gene>
    <name evidence="2" type="ORF">A2Y68_00185</name>
</gene>
<organism evidence="2 3">
    <name type="scientific">Candidatus Woesebacteria bacterium RBG_13_46_13</name>
    <dbReference type="NCBI Taxonomy" id="1802479"/>
    <lineage>
        <taxon>Bacteria</taxon>
        <taxon>Candidatus Woeseibacteriota</taxon>
    </lineage>
</organism>
<protein>
    <recommendedName>
        <fullName evidence="1">VOC domain-containing protein</fullName>
    </recommendedName>
</protein>
<dbReference type="InterPro" id="IPR029068">
    <property type="entry name" value="Glyas_Bleomycin-R_OHBP_Dase"/>
</dbReference>
<dbReference type="InterPro" id="IPR037523">
    <property type="entry name" value="VOC_core"/>
</dbReference>
<dbReference type="AlphaFoldDB" id="A0A1F7X2S1"/>
<comment type="caution">
    <text evidence="2">The sequence shown here is derived from an EMBL/GenBank/DDBJ whole genome shotgun (WGS) entry which is preliminary data.</text>
</comment>
<name>A0A1F7X2S1_9BACT</name>
<accession>A0A1F7X2S1</accession>
<dbReference type="EMBL" id="MGFR01000005">
    <property type="protein sequence ID" value="OGM09376.1"/>
    <property type="molecule type" value="Genomic_DNA"/>
</dbReference>
<feature type="domain" description="VOC" evidence="1">
    <location>
        <begin position="1"/>
        <end position="113"/>
    </location>
</feature>
<evidence type="ECO:0000313" key="2">
    <source>
        <dbReference type="EMBL" id="OGM09376.1"/>
    </source>
</evidence>
<dbReference type="Proteomes" id="UP000176778">
    <property type="component" value="Unassembled WGS sequence"/>
</dbReference>
<dbReference type="Pfam" id="PF00903">
    <property type="entry name" value="Glyoxalase"/>
    <property type="match status" value="1"/>
</dbReference>
<dbReference type="STRING" id="1802479.A2Y68_00185"/>
<evidence type="ECO:0000313" key="3">
    <source>
        <dbReference type="Proteomes" id="UP000176778"/>
    </source>
</evidence>
<dbReference type="InterPro" id="IPR004360">
    <property type="entry name" value="Glyas_Fos-R_dOase_dom"/>
</dbReference>